<feature type="domain" description="G-protein coupled receptors family 1 profile" evidence="11">
    <location>
        <begin position="46"/>
        <end position="307"/>
    </location>
</feature>
<dbReference type="GO" id="GO:0007204">
    <property type="term" value="P:positive regulation of cytosolic calcium ion concentration"/>
    <property type="evidence" value="ECO:0007669"/>
    <property type="project" value="TreeGrafter"/>
</dbReference>
<dbReference type="GO" id="GO:0005886">
    <property type="term" value="C:plasma membrane"/>
    <property type="evidence" value="ECO:0007669"/>
    <property type="project" value="TreeGrafter"/>
</dbReference>
<keyword evidence="13" id="KW-1185">Reference proteome</keyword>
<sequence>MTQNYVNATIYCPLIEVVRNNNQTNDNANALVVCFHGIFSAIGIFENAFIIWMLGFRLKRCNTASVWVLNLALSDFLATLTLPLFTVYFYNDNSWELGEPLCKMQSSIFYLNMFFSAFLLAVISLDRLLLLATPLWSRHHRSVSGAWKVCALGWLWAALNTTPYSLFRAVIEKEGEHKKKLCYHNFALFLSSDETLERDCNVRQASTAISKTLLAFIIPLVIITGSYIVVTFKLREMGKRKRQSTRSFSRMVKILIAAFALIWAPYHIACMLEMMADAGNASRVVDKWLPGAATFSFLNPLLNPVLYAFSCPQFCVRIRQSLASVFEGLLQEELGGCKDPGNSNHIKERKLLSKTTMKSLLWLLPLCPGSKLLLSRGLQQDRSSSSSSSSSSTPQQKQLPLIC</sequence>
<dbReference type="Proteomes" id="UP000694548">
    <property type="component" value="Chromosome sgr02"/>
</dbReference>
<dbReference type="AlphaFoldDB" id="A0A8C6KWN1"/>
<dbReference type="Pfam" id="PF00001">
    <property type="entry name" value="7tm_1"/>
    <property type="match status" value="1"/>
</dbReference>
<feature type="transmembrane region" description="Helical" evidence="10">
    <location>
        <begin position="109"/>
        <end position="130"/>
    </location>
</feature>
<keyword evidence="2 10" id="KW-0812">Transmembrane</keyword>
<dbReference type="Gene3D" id="1.20.1070.10">
    <property type="entry name" value="Rhodopsin 7-helix transmembrane proteins"/>
    <property type="match status" value="1"/>
</dbReference>
<feature type="transmembrane region" description="Helical" evidence="10">
    <location>
        <begin position="30"/>
        <end position="54"/>
    </location>
</feature>
<dbReference type="Ensembl" id="ENSNFUT00015009107.1">
    <property type="protein sequence ID" value="ENSNFUP00015008666.1"/>
    <property type="gene ID" value="ENSNFUG00015004221.1"/>
</dbReference>
<feature type="region of interest" description="Disordered" evidence="9">
    <location>
        <begin position="381"/>
        <end position="403"/>
    </location>
</feature>
<dbReference type="InterPro" id="IPR000826">
    <property type="entry name" value="Formyl_rcpt-rel"/>
</dbReference>
<feature type="transmembrane region" description="Helical" evidence="10">
    <location>
        <begin position="288"/>
        <end position="309"/>
    </location>
</feature>
<dbReference type="PRINTS" id="PR00237">
    <property type="entry name" value="GPCRRHODOPSN"/>
</dbReference>
<evidence type="ECO:0000256" key="1">
    <source>
        <dbReference type="ARBA" id="ARBA00004141"/>
    </source>
</evidence>
<evidence type="ECO:0000313" key="13">
    <source>
        <dbReference type="Proteomes" id="UP000694548"/>
    </source>
</evidence>
<dbReference type="PROSITE" id="PS50262">
    <property type="entry name" value="G_PROTEIN_RECEP_F1_2"/>
    <property type="match status" value="1"/>
</dbReference>
<evidence type="ECO:0000256" key="5">
    <source>
        <dbReference type="ARBA" id="ARBA00023136"/>
    </source>
</evidence>
<evidence type="ECO:0000256" key="4">
    <source>
        <dbReference type="ARBA" id="ARBA00023040"/>
    </source>
</evidence>
<name>A0A8C6KWN1_NOTFU</name>
<dbReference type="GO" id="GO:0004875">
    <property type="term" value="F:complement receptor activity"/>
    <property type="evidence" value="ECO:0007669"/>
    <property type="project" value="TreeGrafter"/>
</dbReference>
<protein>
    <submittedName>
        <fullName evidence="12">Prostaglandin D2 receptor 2</fullName>
    </submittedName>
</protein>
<keyword evidence="4" id="KW-0297">G-protein coupled receptor</keyword>
<proteinExistence type="inferred from homology"/>
<dbReference type="PANTHER" id="PTHR24225:SF50">
    <property type="entry name" value="PROSTAGLANDIN D2 RECEPTOR 2-LIKE"/>
    <property type="match status" value="1"/>
</dbReference>
<evidence type="ECO:0000313" key="12">
    <source>
        <dbReference type="Ensembl" id="ENSNFUP00015008666.1"/>
    </source>
</evidence>
<dbReference type="GO" id="GO:0007200">
    <property type="term" value="P:phospholipase C-activating G protein-coupled receptor signaling pathway"/>
    <property type="evidence" value="ECO:0007669"/>
    <property type="project" value="TreeGrafter"/>
</dbReference>
<dbReference type="InterPro" id="IPR017452">
    <property type="entry name" value="GPCR_Rhodpsn_7TM"/>
</dbReference>
<reference evidence="12" key="1">
    <citation type="submission" date="2014-08" db="EMBL/GenBank/DDBJ databases">
        <authorList>
            <person name="Senf B."/>
            <person name="Petzold A."/>
            <person name="Downie B.R."/>
            <person name="Koch P."/>
            <person name="Platzer M."/>
        </authorList>
    </citation>
    <scope>NUCLEOTIDE SEQUENCE [LARGE SCALE GENOMIC DNA]</scope>
    <source>
        <strain evidence="12">GRZ</strain>
    </source>
</reference>
<evidence type="ECO:0000256" key="6">
    <source>
        <dbReference type="ARBA" id="ARBA00023170"/>
    </source>
</evidence>
<keyword evidence="5 10" id="KW-0472">Membrane</keyword>
<feature type="compositionally biased region" description="Low complexity" evidence="9">
    <location>
        <begin position="383"/>
        <end position="392"/>
    </location>
</feature>
<comment type="subcellular location">
    <subcellularLocation>
        <location evidence="1">Membrane</location>
        <topology evidence="1">Multi-pass membrane protein</topology>
    </subcellularLocation>
</comment>
<keyword evidence="3 10" id="KW-1133">Transmembrane helix</keyword>
<gene>
    <name evidence="12" type="primary">PTGDR2</name>
</gene>
<dbReference type="GO" id="GO:0006954">
    <property type="term" value="P:inflammatory response"/>
    <property type="evidence" value="ECO:0007669"/>
    <property type="project" value="TreeGrafter"/>
</dbReference>
<dbReference type="GeneTree" id="ENSGT00940000162009"/>
<organism evidence="12 13">
    <name type="scientific">Nothobranchius furzeri</name>
    <name type="common">Turquoise killifish</name>
    <dbReference type="NCBI Taxonomy" id="105023"/>
    <lineage>
        <taxon>Eukaryota</taxon>
        <taxon>Metazoa</taxon>
        <taxon>Chordata</taxon>
        <taxon>Craniata</taxon>
        <taxon>Vertebrata</taxon>
        <taxon>Euteleostomi</taxon>
        <taxon>Actinopterygii</taxon>
        <taxon>Neopterygii</taxon>
        <taxon>Teleostei</taxon>
        <taxon>Neoteleostei</taxon>
        <taxon>Acanthomorphata</taxon>
        <taxon>Ovalentaria</taxon>
        <taxon>Atherinomorphae</taxon>
        <taxon>Cyprinodontiformes</taxon>
        <taxon>Nothobranchiidae</taxon>
        <taxon>Nothobranchius</taxon>
    </lineage>
</organism>
<reference evidence="12" key="2">
    <citation type="submission" date="2025-08" db="UniProtKB">
        <authorList>
            <consortium name="Ensembl"/>
        </authorList>
    </citation>
    <scope>IDENTIFICATION</scope>
</reference>
<feature type="compositionally biased region" description="Polar residues" evidence="9">
    <location>
        <begin position="393"/>
        <end position="403"/>
    </location>
</feature>
<evidence type="ECO:0000256" key="7">
    <source>
        <dbReference type="ARBA" id="ARBA00023224"/>
    </source>
</evidence>
<dbReference type="SUPFAM" id="SSF81321">
    <property type="entry name" value="Family A G protein-coupled receptor-like"/>
    <property type="match status" value="1"/>
</dbReference>
<evidence type="ECO:0000256" key="2">
    <source>
        <dbReference type="ARBA" id="ARBA00022692"/>
    </source>
</evidence>
<dbReference type="PANTHER" id="PTHR24225">
    <property type="entry name" value="CHEMOTACTIC RECEPTOR"/>
    <property type="match status" value="1"/>
</dbReference>
<accession>A0A8C6KWN1</accession>
<reference evidence="12" key="3">
    <citation type="submission" date="2025-09" db="UniProtKB">
        <authorList>
            <consortium name="Ensembl"/>
        </authorList>
    </citation>
    <scope>IDENTIFICATION</scope>
</reference>
<evidence type="ECO:0000256" key="9">
    <source>
        <dbReference type="SAM" id="MobiDB-lite"/>
    </source>
</evidence>
<feature type="transmembrane region" description="Helical" evidence="10">
    <location>
        <begin position="254"/>
        <end position="276"/>
    </location>
</feature>
<dbReference type="InterPro" id="IPR000276">
    <property type="entry name" value="GPCR_Rhodpsn"/>
</dbReference>
<feature type="transmembrane region" description="Helical" evidence="10">
    <location>
        <begin position="213"/>
        <end position="234"/>
    </location>
</feature>
<keyword evidence="6" id="KW-0675">Receptor</keyword>
<evidence type="ECO:0000256" key="10">
    <source>
        <dbReference type="SAM" id="Phobius"/>
    </source>
</evidence>
<evidence type="ECO:0000259" key="11">
    <source>
        <dbReference type="PROSITE" id="PS50262"/>
    </source>
</evidence>
<comment type="similarity">
    <text evidence="8">Belongs to the chemokine-like receptor (CMKLR) family.</text>
</comment>
<keyword evidence="7" id="KW-0807">Transducer</keyword>
<dbReference type="GO" id="GO:0004930">
    <property type="term" value="F:G protein-coupled receptor activity"/>
    <property type="evidence" value="ECO:0007669"/>
    <property type="project" value="UniProtKB-KW"/>
</dbReference>
<feature type="transmembrane region" description="Helical" evidence="10">
    <location>
        <begin position="66"/>
        <end position="89"/>
    </location>
</feature>
<evidence type="ECO:0000256" key="3">
    <source>
        <dbReference type="ARBA" id="ARBA00022989"/>
    </source>
</evidence>
<evidence type="ECO:0000256" key="8">
    <source>
        <dbReference type="ARBA" id="ARBA00025736"/>
    </source>
</evidence>